<dbReference type="Proteomes" id="UP000264820">
    <property type="component" value="Unplaced"/>
</dbReference>
<name>A0A3Q3E5J0_HIPCM</name>
<reference evidence="1" key="1">
    <citation type="submission" date="2025-08" db="UniProtKB">
        <authorList>
            <consortium name="Ensembl"/>
        </authorList>
    </citation>
    <scope>IDENTIFICATION</scope>
</reference>
<keyword evidence="2" id="KW-1185">Reference proteome</keyword>
<sequence>IAVKYNTFPFFLGGGAHVEIMCVRVGKGVWKGEINGFQCEKTEINSRDIVKKKLKKCYLPVYIYSLKLSQHSAFNFVQFIRSYGRLGQSIVRLCGGWEYRVCLCTCMRELKRIGLRSLET</sequence>
<dbReference type="Ensembl" id="ENSHCOT00000021366.1">
    <property type="protein sequence ID" value="ENSHCOP00000026331.1"/>
    <property type="gene ID" value="ENSHCOG00000017151.1"/>
</dbReference>
<protein>
    <submittedName>
        <fullName evidence="1">Uncharacterized protein</fullName>
    </submittedName>
</protein>
<organism evidence="1 2">
    <name type="scientific">Hippocampus comes</name>
    <name type="common">Tiger tail seahorse</name>
    <dbReference type="NCBI Taxonomy" id="109280"/>
    <lineage>
        <taxon>Eukaryota</taxon>
        <taxon>Metazoa</taxon>
        <taxon>Chordata</taxon>
        <taxon>Craniata</taxon>
        <taxon>Vertebrata</taxon>
        <taxon>Euteleostomi</taxon>
        <taxon>Actinopterygii</taxon>
        <taxon>Neopterygii</taxon>
        <taxon>Teleostei</taxon>
        <taxon>Neoteleostei</taxon>
        <taxon>Acanthomorphata</taxon>
        <taxon>Syngnathiaria</taxon>
        <taxon>Syngnathiformes</taxon>
        <taxon>Syngnathoidei</taxon>
        <taxon>Syngnathidae</taxon>
        <taxon>Hippocampus</taxon>
    </lineage>
</organism>
<evidence type="ECO:0000313" key="2">
    <source>
        <dbReference type="Proteomes" id="UP000264820"/>
    </source>
</evidence>
<evidence type="ECO:0000313" key="1">
    <source>
        <dbReference type="Ensembl" id="ENSHCOP00000026331.1"/>
    </source>
</evidence>
<reference evidence="1" key="2">
    <citation type="submission" date="2025-09" db="UniProtKB">
        <authorList>
            <consortium name="Ensembl"/>
        </authorList>
    </citation>
    <scope>IDENTIFICATION</scope>
</reference>
<proteinExistence type="predicted"/>
<dbReference type="AlphaFoldDB" id="A0A3Q3E5J0"/>
<accession>A0A3Q3E5J0</accession>